<dbReference type="KEGG" id="gpi:GPICK_02035"/>
<sequence>MSAIFRLIVLVLFTVFAISSTSSAAIVGISGVVRDSTDKKPLQNVTAFAYDSTTGTKAGEAKTDLNGYYLIMGLTDGSYVVEISTEGYEAQWFNNKRDRSLANPVTVTAPYITVGTDALLVKKGGIAGRITERASGTALGGAQVTIYDAVTGAPVGSQTTALDGTYTIGGISSGNYKVKFESPANGGFLPQWYDNNPTQDAATVVSVMSPAVAINVNAALVHGGSILGTVRDSYSGQAIPSVRVELYDAATGGLVTAAYGGADGTYVFNGLQNGTYKVAFKATGYFTQWYPRKSDTSSATEVRISALDSITGADAELMRDGWITGSVTDAETGAGVSYVAVNLYEAATGNYIKYVFTNSVGAYTFTAVPNGVYKIQFSPYVSYARQWYKGKDDISTATPVTVDSPAGANGVDASLAKAGRISGMVSDKLTNTGIDSVVVEAYESLSGRVVANAVTSRWFGYSIYPLPPGSYKIRFKSTTDGYLGQWYDNRNSANDATIVTVSAGGETKGINAALMRGGVITGRVTDAWTNQGIPNLAVEAYDASTGLFAGSATTTFSVTFPPETEPLQA</sequence>
<evidence type="ECO:0000256" key="1">
    <source>
        <dbReference type="ARBA" id="ARBA00007257"/>
    </source>
</evidence>
<gene>
    <name evidence="5" type="ORF">GPICK_02035</name>
</gene>
<dbReference type="EMBL" id="CP009788">
    <property type="protein sequence ID" value="AJE02315.1"/>
    <property type="molecule type" value="Genomic_DNA"/>
</dbReference>
<dbReference type="InterPro" id="IPR013783">
    <property type="entry name" value="Ig-like_fold"/>
</dbReference>
<dbReference type="AlphaFoldDB" id="A0A0B5BCL8"/>
<dbReference type="Pfam" id="PF13620">
    <property type="entry name" value="CarboxypepD_reg"/>
    <property type="match status" value="4"/>
</dbReference>
<dbReference type="HOGENOM" id="CLU_434615_0_0_7"/>
<dbReference type="PANTHER" id="PTHR36108:SF13">
    <property type="entry name" value="COLOSSIN-B-RELATED"/>
    <property type="match status" value="1"/>
</dbReference>
<dbReference type="InterPro" id="IPR008969">
    <property type="entry name" value="CarboxyPept-like_regulatory"/>
</dbReference>
<dbReference type="SUPFAM" id="SSF49478">
    <property type="entry name" value="Cna protein B-type domain"/>
    <property type="match status" value="4"/>
</dbReference>
<reference evidence="5 6" key="1">
    <citation type="journal article" date="2015" name="Genome Announc.">
        <title>Complete Genome of Geobacter pickeringii G13T, a Metal-Reducing Isolate from Sedimentary Kaolin Deposits.</title>
        <authorList>
            <person name="Badalamenti J.P."/>
            <person name="Bond D.R."/>
        </authorList>
    </citation>
    <scope>NUCLEOTIDE SEQUENCE [LARGE SCALE GENOMIC DNA]</scope>
    <source>
        <strain evidence="5 6">G13</strain>
    </source>
</reference>
<dbReference type="Gene3D" id="2.60.40.1120">
    <property type="entry name" value="Carboxypeptidase-like, regulatory domain"/>
    <property type="match status" value="2"/>
</dbReference>
<proteinExistence type="inferred from homology"/>
<protein>
    <recommendedName>
        <fullName evidence="7">Alpha-amylase</fullName>
    </recommendedName>
</protein>
<keyword evidence="3 4" id="KW-0732">Signal</keyword>
<feature type="chain" id="PRO_5002112553" description="Alpha-amylase" evidence="4">
    <location>
        <begin position="25"/>
        <end position="569"/>
    </location>
</feature>
<feature type="signal peptide" evidence="4">
    <location>
        <begin position="1"/>
        <end position="24"/>
    </location>
</feature>
<dbReference type="SUPFAM" id="SSF49464">
    <property type="entry name" value="Carboxypeptidase regulatory domain-like"/>
    <property type="match status" value="1"/>
</dbReference>
<evidence type="ECO:0000313" key="6">
    <source>
        <dbReference type="Proteomes" id="UP000057609"/>
    </source>
</evidence>
<dbReference type="Gene3D" id="2.60.40.10">
    <property type="entry name" value="Immunoglobulins"/>
    <property type="match status" value="3"/>
</dbReference>
<keyword evidence="2" id="KW-0964">Secreted</keyword>
<dbReference type="PANTHER" id="PTHR36108">
    <property type="entry name" value="COLOSSIN-B-RELATED"/>
    <property type="match status" value="1"/>
</dbReference>
<name>A0A0B5BCL8_9BACT</name>
<evidence type="ECO:0000256" key="3">
    <source>
        <dbReference type="ARBA" id="ARBA00022729"/>
    </source>
</evidence>
<organism evidence="5 6">
    <name type="scientific">Geobacter pickeringii</name>
    <dbReference type="NCBI Taxonomy" id="345632"/>
    <lineage>
        <taxon>Bacteria</taxon>
        <taxon>Pseudomonadati</taxon>
        <taxon>Thermodesulfobacteriota</taxon>
        <taxon>Desulfuromonadia</taxon>
        <taxon>Geobacterales</taxon>
        <taxon>Geobacteraceae</taxon>
        <taxon>Geobacter</taxon>
    </lineage>
</organism>
<dbReference type="STRING" id="345632.GPICK_02035"/>
<comment type="similarity">
    <text evidence="1">Belongs to the serine-aspartate repeat-containing protein (SDr) family.</text>
</comment>
<dbReference type="OrthoDB" id="5619324at2"/>
<accession>A0A0B5BCL8</accession>
<dbReference type="RefSeq" id="WP_039740085.1">
    <property type="nucleotide sequence ID" value="NZ_CP009788.1"/>
</dbReference>
<evidence type="ECO:0000256" key="4">
    <source>
        <dbReference type="SAM" id="SignalP"/>
    </source>
</evidence>
<keyword evidence="6" id="KW-1185">Reference proteome</keyword>
<dbReference type="Proteomes" id="UP000057609">
    <property type="component" value="Chromosome"/>
</dbReference>
<evidence type="ECO:0008006" key="7">
    <source>
        <dbReference type="Google" id="ProtNLM"/>
    </source>
</evidence>
<evidence type="ECO:0000313" key="5">
    <source>
        <dbReference type="EMBL" id="AJE02315.1"/>
    </source>
</evidence>
<evidence type="ECO:0000256" key="2">
    <source>
        <dbReference type="ARBA" id="ARBA00022525"/>
    </source>
</evidence>